<comment type="caution">
    <text evidence="2">The sequence shown here is derived from an EMBL/GenBank/DDBJ whole genome shotgun (WGS) entry which is preliminary data.</text>
</comment>
<sequence>MTSDIETIPQAAKTLFDELFSEKVEGPDGESRTRLERFLLAVDRNAIAAEPTSATSASIKVISDIIFPRSNDNRLAPTVVINVKPGQQEDFVRKVVNLSGDGPIGPEHVLAALDEPEPSDDVVGVGTPVAPALDCGNVEADHTPYVKPDSLQGEPDGN</sequence>
<name>A0A0F9Q3E2_9ZZZZ</name>
<proteinExistence type="predicted"/>
<accession>A0A0F9Q3E2</accession>
<gene>
    <name evidence="2" type="ORF">LCGC14_1143100</name>
</gene>
<dbReference type="AlphaFoldDB" id="A0A0F9Q3E2"/>
<evidence type="ECO:0000256" key="1">
    <source>
        <dbReference type="SAM" id="MobiDB-lite"/>
    </source>
</evidence>
<dbReference type="EMBL" id="LAZR01005442">
    <property type="protein sequence ID" value="KKM99907.1"/>
    <property type="molecule type" value="Genomic_DNA"/>
</dbReference>
<feature type="region of interest" description="Disordered" evidence="1">
    <location>
        <begin position="138"/>
        <end position="158"/>
    </location>
</feature>
<reference evidence="2" key="1">
    <citation type="journal article" date="2015" name="Nature">
        <title>Complex archaea that bridge the gap between prokaryotes and eukaryotes.</title>
        <authorList>
            <person name="Spang A."/>
            <person name="Saw J.H."/>
            <person name="Jorgensen S.L."/>
            <person name="Zaremba-Niedzwiedzka K."/>
            <person name="Martijn J."/>
            <person name="Lind A.E."/>
            <person name="van Eijk R."/>
            <person name="Schleper C."/>
            <person name="Guy L."/>
            <person name="Ettema T.J."/>
        </authorList>
    </citation>
    <scope>NUCLEOTIDE SEQUENCE</scope>
</reference>
<protein>
    <submittedName>
        <fullName evidence="2">Uncharacterized protein</fullName>
    </submittedName>
</protein>
<evidence type="ECO:0000313" key="2">
    <source>
        <dbReference type="EMBL" id="KKM99907.1"/>
    </source>
</evidence>
<organism evidence="2">
    <name type="scientific">marine sediment metagenome</name>
    <dbReference type="NCBI Taxonomy" id="412755"/>
    <lineage>
        <taxon>unclassified sequences</taxon>
        <taxon>metagenomes</taxon>
        <taxon>ecological metagenomes</taxon>
    </lineage>
</organism>